<keyword evidence="2" id="KW-1185">Reference proteome</keyword>
<dbReference type="EMBL" id="VFOZ01000001">
    <property type="protein sequence ID" value="TQL97146.1"/>
    <property type="molecule type" value="Genomic_DNA"/>
</dbReference>
<proteinExistence type="predicted"/>
<gene>
    <name evidence="1" type="ORF">FB559_2722</name>
</gene>
<dbReference type="AlphaFoldDB" id="A0A543CJ87"/>
<evidence type="ECO:0008006" key="3">
    <source>
        <dbReference type="Google" id="ProtNLM"/>
    </source>
</evidence>
<organism evidence="1 2">
    <name type="scientific">Actinoallomurus bryophytorum</name>
    <dbReference type="NCBI Taxonomy" id="1490222"/>
    <lineage>
        <taxon>Bacteria</taxon>
        <taxon>Bacillati</taxon>
        <taxon>Actinomycetota</taxon>
        <taxon>Actinomycetes</taxon>
        <taxon>Streptosporangiales</taxon>
        <taxon>Thermomonosporaceae</taxon>
        <taxon>Actinoallomurus</taxon>
    </lineage>
</organism>
<name>A0A543CJ87_9ACTN</name>
<protein>
    <recommendedName>
        <fullName evidence="3">Excreted virulence factor EspC (Type VII ESX diderm)</fullName>
    </recommendedName>
</protein>
<comment type="caution">
    <text evidence="1">The sequence shown here is derived from an EMBL/GenBank/DDBJ whole genome shotgun (WGS) entry which is preliminary data.</text>
</comment>
<accession>A0A543CJ87</accession>
<evidence type="ECO:0000313" key="2">
    <source>
        <dbReference type="Proteomes" id="UP000316096"/>
    </source>
</evidence>
<sequence length="120" mass="12681">MSEKFRADPGRANAAVAKIDSLSEMIIGWGDEFFDSLSNAGEILGHDEFGREAGRQLYNQGLQIHDGVLAFGQVTDSVPVMLRSQQAKVGKAQTDVIGAISEVGAHQGEGLPGKGGFHGK</sequence>
<reference evidence="1 2" key="1">
    <citation type="submission" date="2019-06" db="EMBL/GenBank/DDBJ databases">
        <title>Sequencing the genomes of 1000 actinobacteria strains.</title>
        <authorList>
            <person name="Klenk H.-P."/>
        </authorList>
    </citation>
    <scope>NUCLEOTIDE SEQUENCE [LARGE SCALE GENOMIC DNA]</scope>
    <source>
        <strain evidence="1 2">DSM 102200</strain>
    </source>
</reference>
<evidence type="ECO:0000313" key="1">
    <source>
        <dbReference type="EMBL" id="TQL97146.1"/>
    </source>
</evidence>
<dbReference type="Proteomes" id="UP000316096">
    <property type="component" value="Unassembled WGS sequence"/>
</dbReference>